<evidence type="ECO:0000256" key="2">
    <source>
        <dbReference type="ARBA" id="ARBA00010617"/>
    </source>
</evidence>
<keyword evidence="15" id="KW-0472">Membrane</keyword>
<evidence type="ECO:0000256" key="1">
    <source>
        <dbReference type="ARBA" id="ARBA00001971"/>
    </source>
</evidence>
<comment type="catalytic activity">
    <reaction evidence="11">
        <text>L-threonyl-[protein] + ATP = O-phospho-L-threonyl-[protein] + ADP + H(+)</text>
        <dbReference type="Rhea" id="RHEA:46608"/>
        <dbReference type="Rhea" id="RHEA-COMP:11060"/>
        <dbReference type="Rhea" id="RHEA-COMP:11605"/>
        <dbReference type="ChEBI" id="CHEBI:15378"/>
        <dbReference type="ChEBI" id="CHEBI:30013"/>
        <dbReference type="ChEBI" id="CHEBI:30616"/>
        <dbReference type="ChEBI" id="CHEBI:61977"/>
        <dbReference type="ChEBI" id="CHEBI:456216"/>
        <dbReference type="EC" id="2.7.11.1"/>
    </reaction>
</comment>
<dbReference type="SUPFAM" id="SSF56112">
    <property type="entry name" value="Protein kinase-like (PK-like)"/>
    <property type="match status" value="1"/>
</dbReference>
<dbReference type="GO" id="GO:0016705">
    <property type="term" value="F:oxidoreductase activity, acting on paired donors, with incorporation or reduction of molecular oxygen"/>
    <property type="evidence" value="ECO:0007669"/>
    <property type="project" value="InterPro"/>
</dbReference>
<dbReference type="InterPro" id="IPR036396">
    <property type="entry name" value="Cyt_P450_sf"/>
</dbReference>
<organism evidence="17 18">
    <name type="scientific">Venturia inaequalis</name>
    <name type="common">Apple scab fungus</name>
    <dbReference type="NCBI Taxonomy" id="5025"/>
    <lineage>
        <taxon>Eukaryota</taxon>
        <taxon>Fungi</taxon>
        <taxon>Dikarya</taxon>
        <taxon>Ascomycota</taxon>
        <taxon>Pezizomycotina</taxon>
        <taxon>Dothideomycetes</taxon>
        <taxon>Pleosporomycetidae</taxon>
        <taxon>Venturiales</taxon>
        <taxon>Venturiaceae</taxon>
        <taxon>Venturia</taxon>
    </lineage>
</organism>
<dbReference type="GO" id="GO:0004674">
    <property type="term" value="F:protein serine/threonine kinase activity"/>
    <property type="evidence" value="ECO:0007669"/>
    <property type="project" value="UniProtKB-KW"/>
</dbReference>
<feature type="compositionally biased region" description="Basic and acidic residues" evidence="14">
    <location>
        <begin position="1093"/>
        <end position="1113"/>
    </location>
</feature>
<comment type="cofactor">
    <cofactor evidence="1 13">
        <name>heme</name>
        <dbReference type="ChEBI" id="CHEBI:30413"/>
    </cofactor>
</comment>
<evidence type="ECO:0000256" key="4">
    <source>
        <dbReference type="ARBA" id="ARBA00022527"/>
    </source>
</evidence>
<evidence type="ECO:0000259" key="16">
    <source>
        <dbReference type="PROSITE" id="PS50011"/>
    </source>
</evidence>
<dbReference type="PANTHER" id="PTHR47634:SF9">
    <property type="entry name" value="PROTEIN KINASE DOMAIN-CONTAINING PROTEIN-RELATED"/>
    <property type="match status" value="1"/>
</dbReference>
<dbReference type="SMART" id="SM00220">
    <property type="entry name" value="S_TKc"/>
    <property type="match status" value="1"/>
</dbReference>
<dbReference type="GO" id="GO:0005524">
    <property type="term" value="F:ATP binding"/>
    <property type="evidence" value="ECO:0007669"/>
    <property type="project" value="UniProtKB-KW"/>
</dbReference>
<evidence type="ECO:0000256" key="5">
    <source>
        <dbReference type="ARBA" id="ARBA00022679"/>
    </source>
</evidence>
<feature type="region of interest" description="Disordered" evidence="14">
    <location>
        <begin position="636"/>
        <end position="655"/>
    </location>
</feature>
<evidence type="ECO:0000256" key="6">
    <source>
        <dbReference type="ARBA" id="ARBA00022723"/>
    </source>
</evidence>
<dbReference type="GO" id="GO:0005506">
    <property type="term" value="F:iron ion binding"/>
    <property type="evidence" value="ECO:0007669"/>
    <property type="project" value="InterPro"/>
</dbReference>
<keyword evidence="10 13" id="KW-0408">Iron</keyword>
<keyword evidence="8" id="KW-0418">Kinase</keyword>
<dbReference type="InterPro" id="IPR000719">
    <property type="entry name" value="Prot_kinase_dom"/>
</dbReference>
<dbReference type="PROSITE" id="PS00108">
    <property type="entry name" value="PROTEIN_KINASE_ST"/>
    <property type="match status" value="1"/>
</dbReference>
<sequence>MAVFNGSYPFKIITIPTPILFIFLPFASIALLLTLTRLYTNFRYKRALSACLNPPCNQKHAALPPPRIPYTIPFLGSALDFLAPKPGLFWSNLFKTHPRETGACTLLLGGEKAHILFSPTAVQALFKNRELGSDEAKGKILERSMGMPVKDVRLYHGLDGKDKRRDWKGEGRAEEDPVHLSERVNLDTLVKTETVNELTSEFTKAFGEHLDSSFEKLEGEVGLAAWIKSSMFKASGIAFMGARVFEEIPDYEQQFWEFDRVMLGLYFGLPRFVTPSAFRIRDSIVSSFVRFHETLQAEGKEKPVDPGGEVVWEPIYGSRANRARQRLYQTLKLSNRGRAGLDLGFTFGLSSNAIPATCWMLLHILNPLGPPDLLPRVLAELKTAKLPSGDLNISVLCGLPLLTSIFHEILRMYGDLLVTREIHQLLTLPLDVNKEFPRSVALSAGSRVIAPTWLGHYDPASWDAPDHPASEFYAERFLTTHPETGKDVFTLNGRAGKFFPFGGGKSICPGRVFAKQEVLGAVGIMLTRFEFQVEGFCDEEGSERSTFPGLRDAYGGTGVMSMEGDLRVKVKRTIEDDLDREAFQLPRLGLLHSSFDMAENTTKSGEIFIFLSREKHLRFRTLTSLLEMTEGVIDEDLESESEDLQDEEPSTRQHKELQKEWSYINCFASLLVRDSEDIAIAPTSSPGREGLMIAFNSTHQQELTSEIEETGTANDLGILAVYKWFFENGGDHMPLTEHIHRTFNLIREWHKHENSLRYNILWRHSLLASRVKMAKRFIAGMGRIEDETWTGPTYFSYLAADAALMPDALLENVCFDCFQEEPFCRPPSAEQLAFMDKYLSEYDRPRWSKAPIYGSAQSRKTFQTLLSAVVRQAWEDMRTFMRLVQGLDREYKKYILMRSAGFEKKCREVDELASTLKTTFRDLETLRLEFNDVLKEHLQWMEEAFQPGESDCHTPNELLEEVQSIIVPIEGLDMNAPNNDRRQLYGFEASGGWAYAAENYIFNMCMDYWTIQLLAPCRYLSPRIAMMDITTMAVAPKGKDEIMAPVTDILDDTTFLDEARRHLFKRWFISQEHISDVYKNQLEANWEGDGLENRRGEEEIQRKAVETTNKEEEPWTSEKSSIKRKDSQQNNHTPILNEKNNESTTKTNKTTTTPSISSNEKPISGNNEKPISSNNEKPISSNNEKPISSNDEKATSMPFTGTHDPATILLSLSLLSQSYPKLNVPTKTPFAITASCFKKLNTTRLRYISTTNDLTPAAETLIELVKDEQKEIYGEELPLLHPTTRRRWSAMCLPMSILKEEGEEILEYVEEEWRERIEMICDEEEDRFSGENTEQGVPCFHKAYLSFEMLTSVLRSLPHFGRTWKPLAFPGLDFTRLPSDRKIEEETLPDYVASRYYPVRIGEILKERYQVVGKLGFGASSTAWLARDMSHRRYVTLKIFIKSTSLGQHLDDELKMYRRIENASQSHPGRTSVRSLLDRFDLDGPEDKHRCLVHPPLWESVLTFLHRNPVRKLPAPVLAYVLLRLFLALDYLHTECNIVHTDIKADNIMFGIADDSVFSDFEERELQTPCPRKEIDRRIIYVSQELRMPKKWGAPVLCDFGSAVPGDVEHSEDIQPNIYRAPEVILGAPWSYSADIWNVGCMVWSVFENESLFTGHDPELQTYRSRAHLAEMISLLGPPPPNLLAQGKLRDKFFTNEGNFCAEVPIPGHVSLENRETSLEGEDKARFLSLMRKMLQWEPGKRASAKELAEDDWIRMNT</sequence>
<proteinExistence type="inferred from homology"/>
<dbReference type="GO" id="GO:0004497">
    <property type="term" value="F:monooxygenase activity"/>
    <property type="evidence" value="ECO:0007669"/>
    <property type="project" value="InterPro"/>
</dbReference>
<comment type="caution">
    <text evidence="17">The sequence shown here is derived from an EMBL/GenBank/DDBJ whole genome shotgun (WGS) entry which is preliminary data.</text>
</comment>
<dbReference type="InterPro" id="IPR002403">
    <property type="entry name" value="Cyt_P450_E_grp-IV"/>
</dbReference>
<evidence type="ECO:0000256" key="15">
    <source>
        <dbReference type="SAM" id="Phobius"/>
    </source>
</evidence>
<keyword evidence="6 13" id="KW-0479">Metal-binding</keyword>
<feature type="compositionally biased region" description="Polar residues" evidence="14">
    <location>
        <begin position="1160"/>
        <end position="1189"/>
    </location>
</feature>
<dbReference type="CDD" id="cd11040">
    <property type="entry name" value="CYP7_CYP8-like"/>
    <property type="match status" value="1"/>
</dbReference>
<comment type="similarity">
    <text evidence="2">Belongs to the cytochrome P450 family.</text>
</comment>
<dbReference type="GO" id="GO:0005737">
    <property type="term" value="C:cytoplasm"/>
    <property type="evidence" value="ECO:0007669"/>
    <property type="project" value="TreeGrafter"/>
</dbReference>
<feature type="compositionally biased region" description="Low complexity" evidence="14">
    <location>
        <begin position="1142"/>
        <end position="1159"/>
    </location>
</feature>
<keyword evidence="15" id="KW-1133">Transmembrane helix</keyword>
<dbReference type="InterPro" id="IPR008271">
    <property type="entry name" value="Ser/Thr_kinase_AS"/>
</dbReference>
<dbReference type="GO" id="GO:0005634">
    <property type="term" value="C:nucleus"/>
    <property type="evidence" value="ECO:0007669"/>
    <property type="project" value="TreeGrafter"/>
</dbReference>
<name>A0A8H3Z4V4_VENIN</name>
<dbReference type="GO" id="GO:0020037">
    <property type="term" value="F:heme binding"/>
    <property type="evidence" value="ECO:0007669"/>
    <property type="project" value="InterPro"/>
</dbReference>
<keyword evidence="4" id="KW-0723">Serine/threonine-protein kinase</keyword>
<dbReference type="Gene3D" id="1.10.510.10">
    <property type="entry name" value="Transferase(Phosphotransferase) domain 1"/>
    <property type="match status" value="1"/>
</dbReference>
<feature type="domain" description="Protein kinase" evidence="16">
    <location>
        <begin position="1409"/>
        <end position="1754"/>
    </location>
</feature>
<dbReference type="EC" id="2.7.11.1" evidence="3"/>
<keyword evidence="9" id="KW-0067">ATP-binding</keyword>
<dbReference type="PROSITE" id="PS50011">
    <property type="entry name" value="PROTEIN_KINASE_DOM"/>
    <property type="match status" value="1"/>
</dbReference>
<keyword evidence="7" id="KW-0547">Nucleotide-binding</keyword>
<dbReference type="PANTHER" id="PTHR47634">
    <property type="entry name" value="PROTEIN KINASE DOMAIN-CONTAINING PROTEIN-RELATED"/>
    <property type="match status" value="1"/>
</dbReference>
<dbReference type="GO" id="GO:0000245">
    <property type="term" value="P:spliceosomal complex assembly"/>
    <property type="evidence" value="ECO:0007669"/>
    <property type="project" value="TreeGrafter"/>
</dbReference>
<comment type="catalytic activity">
    <reaction evidence="12">
        <text>L-seryl-[protein] + ATP = O-phospho-L-seryl-[protein] + ADP + H(+)</text>
        <dbReference type="Rhea" id="RHEA:17989"/>
        <dbReference type="Rhea" id="RHEA-COMP:9863"/>
        <dbReference type="Rhea" id="RHEA-COMP:11604"/>
        <dbReference type="ChEBI" id="CHEBI:15378"/>
        <dbReference type="ChEBI" id="CHEBI:29999"/>
        <dbReference type="ChEBI" id="CHEBI:30616"/>
        <dbReference type="ChEBI" id="CHEBI:83421"/>
        <dbReference type="ChEBI" id="CHEBI:456216"/>
        <dbReference type="EC" id="2.7.11.1"/>
    </reaction>
</comment>
<evidence type="ECO:0000313" key="18">
    <source>
        <dbReference type="Proteomes" id="UP000490939"/>
    </source>
</evidence>
<accession>A0A8H3Z4V4</accession>
<dbReference type="GO" id="GO:0050684">
    <property type="term" value="P:regulation of mRNA processing"/>
    <property type="evidence" value="ECO:0007669"/>
    <property type="project" value="TreeGrafter"/>
</dbReference>
<evidence type="ECO:0000256" key="8">
    <source>
        <dbReference type="ARBA" id="ARBA00022777"/>
    </source>
</evidence>
<dbReference type="Gene3D" id="1.10.630.10">
    <property type="entry name" value="Cytochrome P450"/>
    <property type="match status" value="1"/>
</dbReference>
<feature type="compositionally biased region" description="Acidic residues" evidence="14">
    <location>
        <begin position="636"/>
        <end position="648"/>
    </location>
</feature>
<dbReference type="PRINTS" id="PR00465">
    <property type="entry name" value="EP450IV"/>
</dbReference>
<keyword evidence="5" id="KW-0808">Transferase</keyword>
<dbReference type="SUPFAM" id="SSF48264">
    <property type="entry name" value="Cytochrome P450"/>
    <property type="match status" value="1"/>
</dbReference>
<feature type="transmembrane region" description="Helical" evidence="15">
    <location>
        <begin position="12"/>
        <end position="36"/>
    </location>
</feature>
<evidence type="ECO:0000256" key="9">
    <source>
        <dbReference type="ARBA" id="ARBA00022840"/>
    </source>
</evidence>
<dbReference type="InterPro" id="IPR001128">
    <property type="entry name" value="Cyt_P450"/>
</dbReference>
<keyword evidence="18" id="KW-1185">Reference proteome</keyword>
<keyword evidence="13" id="KW-0349">Heme</keyword>
<evidence type="ECO:0000256" key="10">
    <source>
        <dbReference type="ARBA" id="ARBA00023004"/>
    </source>
</evidence>
<gene>
    <name evidence="17" type="ORF">EG327_004490</name>
</gene>
<evidence type="ECO:0000256" key="3">
    <source>
        <dbReference type="ARBA" id="ARBA00012513"/>
    </source>
</evidence>
<dbReference type="Pfam" id="PF00069">
    <property type="entry name" value="Pkinase"/>
    <property type="match status" value="1"/>
</dbReference>
<dbReference type="Gene3D" id="3.30.200.20">
    <property type="entry name" value="Phosphorylase Kinase, domain 1"/>
    <property type="match status" value="1"/>
</dbReference>
<feature type="binding site" description="axial binding residue" evidence="13">
    <location>
        <position position="508"/>
    </location>
    <ligand>
        <name>heme</name>
        <dbReference type="ChEBI" id="CHEBI:30413"/>
    </ligand>
    <ligandPart>
        <name>Fe</name>
        <dbReference type="ChEBI" id="CHEBI:18248"/>
    </ligandPart>
</feature>
<evidence type="ECO:0000256" key="12">
    <source>
        <dbReference type="ARBA" id="ARBA00048679"/>
    </source>
</evidence>
<evidence type="ECO:0000256" key="13">
    <source>
        <dbReference type="PIRSR" id="PIRSR602403-1"/>
    </source>
</evidence>
<dbReference type="EMBL" id="WNWR01000267">
    <property type="protein sequence ID" value="KAE9986005.1"/>
    <property type="molecule type" value="Genomic_DNA"/>
</dbReference>
<feature type="region of interest" description="Disordered" evidence="14">
    <location>
        <begin position="1093"/>
        <end position="1194"/>
    </location>
</feature>
<evidence type="ECO:0000256" key="14">
    <source>
        <dbReference type="SAM" id="MobiDB-lite"/>
    </source>
</evidence>
<evidence type="ECO:0000256" key="11">
    <source>
        <dbReference type="ARBA" id="ARBA00047899"/>
    </source>
</evidence>
<keyword evidence="15" id="KW-0812">Transmembrane</keyword>
<dbReference type="InterPro" id="IPR051334">
    <property type="entry name" value="SRPK"/>
</dbReference>
<protein>
    <recommendedName>
        <fullName evidence="3">non-specific serine/threonine protein kinase</fullName>
        <ecNumber evidence="3">2.7.11.1</ecNumber>
    </recommendedName>
</protein>
<dbReference type="Proteomes" id="UP000490939">
    <property type="component" value="Unassembled WGS sequence"/>
</dbReference>
<evidence type="ECO:0000313" key="17">
    <source>
        <dbReference type="EMBL" id="KAE9986005.1"/>
    </source>
</evidence>
<dbReference type="InterPro" id="IPR011009">
    <property type="entry name" value="Kinase-like_dom_sf"/>
</dbReference>
<dbReference type="Pfam" id="PF00067">
    <property type="entry name" value="p450"/>
    <property type="match status" value="1"/>
</dbReference>
<evidence type="ECO:0000256" key="7">
    <source>
        <dbReference type="ARBA" id="ARBA00022741"/>
    </source>
</evidence>
<reference evidence="17 18" key="1">
    <citation type="submission" date="2019-07" db="EMBL/GenBank/DDBJ databases">
        <title>Venturia inaequalis Genome Resource.</title>
        <authorList>
            <person name="Lichtner F.J."/>
        </authorList>
    </citation>
    <scope>NUCLEOTIDE SEQUENCE [LARGE SCALE GENOMIC DNA]</scope>
    <source>
        <strain evidence="17 18">DMI_063113</strain>
    </source>
</reference>